<dbReference type="EMBL" id="ASGP02000003">
    <property type="protein sequence ID" value="KAH9516955.1"/>
    <property type="molecule type" value="Genomic_DNA"/>
</dbReference>
<keyword evidence="1" id="KW-0808">Transferase</keyword>
<gene>
    <name evidence="1" type="primary">FAM20A</name>
    <name evidence="1" type="ORF">DERF_007660</name>
</gene>
<reference evidence="1" key="2">
    <citation type="journal article" date="2022" name="Res Sq">
        <title>Comparative Genomics Reveals Insights into the Divergent Evolution of Astigmatic Mites and Household Pest Adaptations.</title>
        <authorList>
            <person name="Xiong Q."/>
            <person name="Wan A.T.-Y."/>
            <person name="Liu X.-Y."/>
            <person name="Fung C.S.-H."/>
            <person name="Xiao X."/>
            <person name="Malainual N."/>
            <person name="Hou J."/>
            <person name="Wang L."/>
            <person name="Wang M."/>
            <person name="Yang K."/>
            <person name="Cui Y."/>
            <person name="Leung E."/>
            <person name="Nong W."/>
            <person name="Shin S.-K."/>
            <person name="Au S."/>
            <person name="Jeong K.Y."/>
            <person name="Chew F.T."/>
            <person name="Hui J."/>
            <person name="Leung T.F."/>
            <person name="Tungtrongchitr A."/>
            <person name="Zhong N."/>
            <person name="Liu Z."/>
            <person name="Tsui S."/>
        </authorList>
    </citation>
    <scope>NUCLEOTIDE SEQUENCE</scope>
    <source>
        <strain evidence="1">Derf</strain>
        <tissue evidence="1">Whole organism</tissue>
    </source>
</reference>
<proteinExistence type="predicted"/>
<evidence type="ECO:0000313" key="1">
    <source>
        <dbReference type="EMBL" id="KAH9516955.1"/>
    </source>
</evidence>
<accession>A0A922L4Q1</accession>
<protein>
    <submittedName>
        <fullName evidence="1">Golgi casein kinase, C-terminal, Fam20</fullName>
    </submittedName>
</protein>
<reference evidence="1" key="1">
    <citation type="submission" date="2013-05" db="EMBL/GenBank/DDBJ databases">
        <authorList>
            <person name="Yim A.K.Y."/>
            <person name="Chan T.F."/>
            <person name="Ji K.M."/>
            <person name="Liu X.Y."/>
            <person name="Zhou J.W."/>
            <person name="Li R.Q."/>
            <person name="Yang K.Y."/>
            <person name="Li J."/>
            <person name="Li M."/>
            <person name="Law P.T.W."/>
            <person name="Wu Y.L."/>
            <person name="Cai Z.L."/>
            <person name="Qin H."/>
            <person name="Bao Y."/>
            <person name="Leung R.K.K."/>
            <person name="Ng P.K.S."/>
            <person name="Zou J."/>
            <person name="Zhong X.J."/>
            <person name="Ran P.X."/>
            <person name="Zhong N.S."/>
            <person name="Liu Z.G."/>
            <person name="Tsui S.K.W."/>
        </authorList>
    </citation>
    <scope>NUCLEOTIDE SEQUENCE</scope>
    <source>
        <strain evidence="1">Derf</strain>
        <tissue evidence="1">Whole organism</tissue>
    </source>
</reference>
<comment type="caution">
    <text evidence="1">The sequence shown here is derived from an EMBL/GenBank/DDBJ whole genome shotgun (WGS) entry which is preliminary data.</text>
</comment>
<keyword evidence="1" id="KW-0418">Kinase</keyword>
<keyword evidence="2" id="KW-1185">Reference proteome</keyword>
<dbReference type="GO" id="GO:0016301">
    <property type="term" value="F:kinase activity"/>
    <property type="evidence" value="ECO:0007669"/>
    <property type="project" value="UniProtKB-KW"/>
</dbReference>
<organism evidence="1 2">
    <name type="scientific">Dermatophagoides farinae</name>
    <name type="common">American house dust mite</name>
    <dbReference type="NCBI Taxonomy" id="6954"/>
    <lineage>
        <taxon>Eukaryota</taxon>
        <taxon>Metazoa</taxon>
        <taxon>Ecdysozoa</taxon>
        <taxon>Arthropoda</taxon>
        <taxon>Chelicerata</taxon>
        <taxon>Arachnida</taxon>
        <taxon>Acari</taxon>
        <taxon>Acariformes</taxon>
        <taxon>Sarcoptiformes</taxon>
        <taxon>Astigmata</taxon>
        <taxon>Psoroptidia</taxon>
        <taxon>Analgoidea</taxon>
        <taxon>Pyroglyphidae</taxon>
        <taxon>Dermatophagoidinae</taxon>
        <taxon>Dermatophagoides</taxon>
    </lineage>
</organism>
<name>A0A922L4Q1_DERFA</name>
<dbReference type="Proteomes" id="UP000790347">
    <property type="component" value="Unassembled WGS sequence"/>
</dbReference>
<sequence>MFFFLASSIQTNRTSWEEFYMDINERELYPENSQPLKRLLRDMAMLDIVHHKKKVVHNLN</sequence>
<evidence type="ECO:0000313" key="2">
    <source>
        <dbReference type="Proteomes" id="UP000790347"/>
    </source>
</evidence>
<dbReference type="AlphaFoldDB" id="A0A922L4Q1"/>